<proteinExistence type="predicted"/>
<comment type="caution">
    <text evidence="1">The sequence shown here is derived from an EMBL/GenBank/DDBJ whole genome shotgun (WGS) entry which is preliminary data.</text>
</comment>
<name>A0ABD0K5X1_9CAEN</name>
<dbReference type="InterPro" id="IPR036364">
    <property type="entry name" value="SEA_dom_sf"/>
</dbReference>
<dbReference type="AlphaFoldDB" id="A0ABD0K5X1"/>
<dbReference type="Proteomes" id="UP001519460">
    <property type="component" value="Unassembled WGS sequence"/>
</dbReference>
<reference evidence="1 2" key="1">
    <citation type="journal article" date="2023" name="Sci. Data">
        <title>Genome assembly of the Korean intertidal mud-creeper Batillaria attramentaria.</title>
        <authorList>
            <person name="Patra A.K."/>
            <person name="Ho P.T."/>
            <person name="Jun S."/>
            <person name="Lee S.J."/>
            <person name="Kim Y."/>
            <person name="Won Y.J."/>
        </authorList>
    </citation>
    <scope>NUCLEOTIDE SEQUENCE [LARGE SCALE GENOMIC DNA]</scope>
    <source>
        <strain evidence="1">Wonlab-2016</strain>
    </source>
</reference>
<keyword evidence="2" id="KW-1185">Reference proteome</keyword>
<accession>A0ABD0K5X1</accession>
<organism evidence="1 2">
    <name type="scientific">Batillaria attramentaria</name>
    <dbReference type="NCBI Taxonomy" id="370345"/>
    <lineage>
        <taxon>Eukaryota</taxon>
        <taxon>Metazoa</taxon>
        <taxon>Spiralia</taxon>
        <taxon>Lophotrochozoa</taxon>
        <taxon>Mollusca</taxon>
        <taxon>Gastropoda</taxon>
        <taxon>Caenogastropoda</taxon>
        <taxon>Sorbeoconcha</taxon>
        <taxon>Cerithioidea</taxon>
        <taxon>Batillariidae</taxon>
        <taxon>Batillaria</taxon>
    </lineage>
</organism>
<dbReference type="EMBL" id="JACVVK020000239">
    <property type="protein sequence ID" value="KAK7482736.1"/>
    <property type="molecule type" value="Genomic_DNA"/>
</dbReference>
<protein>
    <submittedName>
        <fullName evidence="1">Uncharacterized protein</fullName>
    </submittedName>
</protein>
<evidence type="ECO:0000313" key="2">
    <source>
        <dbReference type="Proteomes" id="UP001519460"/>
    </source>
</evidence>
<sequence length="192" mass="20826">MELVGGDFPVELVRDFPVELVGGDFPVKLVGGDFPKELVGGDFPVEVMRDFPVELVCGDFPHGAIARMRGELAGQSFVEDMKNSSSDAFRRFEIEFCENMTTLAGNSADPAGCKVHSLSQGSNGSIVVDFTLYFSKQVNEQSLTNSIRANENTTPNGDKELSNGMVFVGNTLDVTETRNVRTDDPPPGVRSK</sequence>
<evidence type="ECO:0000313" key="1">
    <source>
        <dbReference type="EMBL" id="KAK7482736.1"/>
    </source>
</evidence>
<dbReference type="SUPFAM" id="SSF82671">
    <property type="entry name" value="SEA domain"/>
    <property type="match status" value="1"/>
</dbReference>
<gene>
    <name evidence="1" type="ORF">BaRGS_00026034</name>
</gene>
<dbReference type="Gene3D" id="3.30.70.960">
    <property type="entry name" value="SEA domain"/>
    <property type="match status" value="1"/>
</dbReference>